<sequence length="390" mass="42525">MSIGKKLIAYVMSVVMVVGMIPMSAVAAEAEGDIDTHIHSYGGLIPEKAATCDKPGEKAHYHCSACGKNFDADKNEITDLTIAATGHGLTAIQEIPATCTVEGQKAYWQCNSCKQMFGSAIGMDADKISAPIKISKLNHKLSKTPAKPATCTASGNKEYYTCGTCHAHFADNGGRTGIAQNSWIVNAKGHSIASRVDKKPTDKKEGCIVKGCGVCGYVEERLVIPKKKLTLNLGKSAKLVSNARGCTFTLANAKKYGKYFKVDEKTGKVTTKKDYSTKIKKSIPIKVTVGGQTYTVTAKIKIPAPSVKITRKKAGDRYRYTFKYNIRGADKIKIRPNLKGDMKILDKYLSQPKSNADSYVYFRLGKTKKIKFKIVAYYGKNVSETQVITK</sequence>
<comment type="caution">
    <text evidence="1">The sequence shown here is derived from an EMBL/GenBank/DDBJ whole genome shotgun (WGS) entry which is preliminary data.</text>
</comment>
<keyword evidence="2" id="KW-1185">Reference proteome</keyword>
<proteinExistence type="predicted"/>
<dbReference type="Proteomes" id="UP000307720">
    <property type="component" value="Unassembled WGS sequence"/>
</dbReference>
<evidence type="ECO:0000313" key="2">
    <source>
        <dbReference type="Proteomes" id="UP000307720"/>
    </source>
</evidence>
<accession>A0AC61R2W0</accession>
<protein>
    <submittedName>
        <fullName evidence="1">Uncharacterized protein</fullName>
    </submittedName>
</protein>
<dbReference type="EMBL" id="SRZB01000002">
    <property type="protein sequence ID" value="TGY00476.1"/>
    <property type="molecule type" value="Genomic_DNA"/>
</dbReference>
<gene>
    <name evidence="1" type="ORF">E5357_02965</name>
</gene>
<name>A0AC61R2W0_9FIRM</name>
<evidence type="ECO:0000313" key="1">
    <source>
        <dbReference type="EMBL" id="TGY00476.1"/>
    </source>
</evidence>
<organism evidence="1 2">
    <name type="scientific">Hominisplanchenecus murintestinalis</name>
    <dbReference type="NCBI Taxonomy" id="2941517"/>
    <lineage>
        <taxon>Bacteria</taxon>
        <taxon>Bacillati</taxon>
        <taxon>Bacillota</taxon>
        <taxon>Clostridia</taxon>
        <taxon>Lachnospirales</taxon>
        <taxon>Lachnospiraceae</taxon>
        <taxon>Hominisplanchenecus</taxon>
    </lineage>
</organism>
<reference evidence="1" key="1">
    <citation type="submission" date="2019-04" db="EMBL/GenBank/DDBJ databases">
        <title>Microbes associate with the intestines of laboratory mice.</title>
        <authorList>
            <person name="Navarre W."/>
            <person name="Wong E."/>
            <person name="Huang K."/>
            <person name="Tropini C."/>
            <person name="Ng K."/>
            <person name="Yu B."/>
        </authorList>
    </citation>
    <scope>NUCLEOTIDE SEQUENCE</scope>
    <source>
        <strain evidence="1">NM72_1-8</strain>
    </source>
</reference>